<dbReference type="InterPro" id="IPR011050">
    <property type="entry name" value="Pectin_lyase_fold/virulence"/>
</dbReference>
<dbReference type="Proteomes" id="UP000307943">
    <property type="component" value="Unassembled WGS sequence"/>
</dbReference>
<gene>
    <name evidence="1" type="ORF">FE784_18750</name>
</gene>
<evidence type="ECO:0008006" key="3">
    <source>
        <dbReference type="Google" id="ProtNLM"/>
    </source>
</evidence>
<reference evidence="1 2" key="1">
    <citation type="submission" date="2019-05" db="EMBL/GenBank/DDBJ databases">
        <title>We sequenced the genome of Paenibacillus hemerocallicola KCTC 33185 for further insight into its adaptation and study the phylogeny of Paenibacillus.</title>
        <authorList>
            <person name="Narsing Rao M.P."/>
        </authorList>
    </citation>
    <scope>NUCLEOTIDE SEQUENCE [LARGE SCALE GENOMIC DNA]</scope>
    <source>
        <strain evidence="1 2">KCTC 33185</strain>
    </source>
</reference>
<organism evidence="1 2">
    <name type="scientific">Paenibacillus hemerocallicola</name>
    <dbReference type="NCBI Taxonomy" id="1172614"/>
    <lineage>
        <taxon>Bacteria</taxon>
        <taxon>Bacillati</taxon>
        <taxon>Bacillota</taxon>
        <taxon>Bacilli</taxon>
        <taxon>Bacillales</taxon>
        <taxon>Paenibacillaceae</taxon>
        <taxon>Paenibacillus</taxon>
    </lineage>
</organism>
<protein>
    <recommendedName>
        <fullName evidence="3">Pectate lyase superfamily protein domain-containing protein</fullName>
    </recommendedName>
</protein>
<evidence type="ECO:0000313" key="1">
    <source>
        <dbReference type="EMBL" id="TNJ64684.1"/>
    </source>
</evidence>
<accession>A0A5C4T6G3</accession>
<keyword evidence="2" id="KW-1185">Reference proteome</keyword>
<proteinExistence type="predicted"/>
<dbReference type="SUPFAM" id="SSF51126">
    <property type="entry name" value="Pectin lyase-like"/>
    <property type="match status" value="1"/>
</dbReference>
<name>A0A5C4T6G3_9BACL</name>
<dbReference type="EMBL" id="VDCQ01000026">
    <property type="protein sequence ID" value="TNJ64684.1"/>
    <property type="molecule type" value="Genomic_DNA"/>
</dbReference>
<dbReference type="PROSITE" id="PS51318">
    <property type="entry name" value="TAT"/>
    <property type="match status" value="1"/>
</dbReference>
<dbReference type="InterPro" id="IPR006311">
    <property type="entry name" value="TAT_signal"/>
</dbReference>
<sequence length="1006" mass="108943">MDEEKQQDGNAMAPLSRRQVLAAFGMASAALAAQSLIAGQGAAAQGANVSGGVYGGGSGTVTGATYNGNGPGSGYPPGLAMANGLYHLLYESVADMRADAHLGDGMLVSTSGYFEPGDGGGADYAIRSSTLAEDGGSVIQLATNGLQAILLPGESIGYKQFGAVGDGTNDDGVQIKNAHAYANERDLPIVNASGEYWIKATNEIVIQTNVSWGSTKLHIDESFNTRTNPRFRITSRKSEVAIALDAAAKASFLAQMKPGTTLIPELAPYKNSLIFVVDSNDKIGVRYGYTHNGWNREEFFYVEEHGRLVGDIAWTFTNYTSLVAYPCDDSYLVIDGGTFYMSGTSPGANGAYLHNGILVRRSRTIIRNQWVGLKEGAVDVSLDPRSGFYYFNNAFDVTLENVRLIPWEQDREGTDRDVPAGTYGIGGARVLNAMFRNVTAEGSNVHWGVFGTNLFKNFRIEGCRLNRVDVHFHCWNLYVKDSEIGYRGFTLTGGGDLFIENTKRFGSRFIDFRVDYGAKWDGNIRLKNCRLVATSGTAEAVALHAVPANFNYKYPIGYGRSIRIEDFIFDYTGVPNPTGVCRIMKIATFSKITSTSDRLFFPHTIEFGNVGVVGREKGVRIMDIANPLSFQLGKPGGYDANRVIPNCHMRFVNIQGEKVPRQTSQSTANVNFLLNALGTAVYDDEYALHPKIEIVNCGEFFGHFKGAIAEAYFNGCTVNCLDAYEGGPMRGRIVFDNCQIKADAADDGKLLYSLSAVHGVSFVNCIIHAPLLDGTERPDLLARYDFINVNNTLRYNHLGTKLSKTLVDYFANAGTPVEPEFYAMLKSHHDSESISMAKRKGTTAERPAPAKFNSEKGFAYFDTDLGEPVVWDGTRWVSPAKAGDTLHYYAGELPTVAPGTAMKRAESHPSQEYVLPQAGQLAKYAVYVSAPLAAAAFTFDIWKNGSVWISGTAGSTSSSNPKLAAFTGGAAFNGGDRIAIRIASVGSGLAAGTYATVDLYVDYANY</sequence>
<evidence type="ECO:0000313" key="2">
    <source>
        <dbReference type="Proteomes" id="UP000307943"/>
    </source>
</evidence>
<dbReference type="Gene3D" id="2.160.20.10">
    <property type="entry name" value="Single-stranded right-handed beta-helix, Pectin lyase-like"/>
    <property type="match status" value="1"/>
</dbReference>
<dbReference type="AlphaFoldDB" id="A0A5C4T6G3"/>
<dbReference type="RefSeq" id="WP_139603755.1">
    <property type="nucleotide sequence ID" value="NZ_VDCQ01000026.1"/>
</dbReference>
<comment type="caution">
    <text evidence="1">The sequence shown here is derived from an EMBL/GenBank/DDBJ whole genome shotgun (WGS) entry which is preliminary data.</text>
</comment>
<dbReference type="InterPro" id="IPR012334">
    <property type="entry name" value="Pectin_lyas_fold"/>
</dbReference>
<dbReference type="OrthoDB" id="2482361at2"/>